<reference evidence="1 2" key="1">
    <citation type="submission" date="2023-05" db="EMBL/GenBank/DDBJ databases">
        <title>Streptantibioticus silvisoli sp. nov., acidotolerant actinomycetes 1 from pine litter.</title>
        <authorList>
            <person name="Swiecimska M."/>
            <person name="Golinska P."/>
            <person name="Sangal V."/>
            <person name="Wachnowicz B."/>
            <person name="Goodfellow M."/>
        </authorList>
    </citation>
    <scope>NUCLEOTIDE SEQUENCE [LARGE SCALE GENOMIC DNA]</scope>
    <source>
        <strain evidence="1 2">DSM 42109</strain>
    </source>
</reference>
<accession>A0ABT7A689</accession>
<sequence length="97" mass="10871">MGQVQPGEGAALTASAWVTYINTHRIFNTRLFIGQISVNTNVYVSLCEVNRTNNSPFLGNASMKVYNVVPYNGFADVRGEVDWDEDIRIRLSIYITP</sequence>
<gene>
    <name evidence="1" type="ORF">NMN56_033675</name>
</gene>
<dbReference type="RefSeq" id="WP_274043411.1">
    <property type="nucleotide sequence ID" value="NZ_JANCPR020000046.1"/>
</dbReference>
<comment type="caution">
    <text evidence="1">The sequence shown here is derived from an EMBL/GenBank/DDBJ whole genome shotgun (WGS) entry which is preliminary data.</text>
</comment>
<evidence type="ECO:0000313" key="1">
    <source>
        <dbReference type="EMBL" id="MDJ1136816.1"/>
    </source>
</evidence>
<dbReference type="Proteomes" id="UP001214441">
    <property type="component" value="Unassembled WGS sequence"/>
</dbReference>
<proteinExistence type="predicted"/>
<evidence type="ECO:0000313" key="2">
    <source>
        <dbReference type="Proteomes" id="UP001214441"/>
    </source>
</evidence>
<dbReference type="EMBL" id="JANCPR020000046">
    <property type="protein sequence ID" value="MDJ1136816.1"/>
    <property type="molecule type" value="Genomic_DNA"/>
</dbReference>
<organism evidence="1 2">
    <name type="scientific">Streptomyces iconiensis</name>
    <dbReference type="NCBI Taxonomy" id="1384038"/>
    <lineage>
        <taxon>Bacteria</taxon>
        <taxon>Bacillati</taxon>
        <taxon>Actinomycetota</taxon>
        <taxon>Actinomycetes</taxon>
        <taxon>Kitasatosporales</taxon>
        <taxon>Streptomycetaceae</taxon>
        <taxon>Streptomyces</taxon>
    </lineage>
</organism>
<keyword evidence="2" id="KW-1185">Reference proteome</keyword>
<name>A0ABT7A689_9ACTN</name>
<protein>
    <submittedName>
        <fullName evidence="1">Uncharacterized protein</fullName>
    </submittedName>
</protein>